<sequence>MHQEQDWILAGVTARRVVVDHQVVAVAMGLIEIGRAARDIATSEAAEVQLHGRVARIREGIARVEARIAKLNIIDPSLEAAADALWAELASYRESLPLELAFRADQRDRAIDRLETARQRLQRVMGLIDETRPDDKPDLRQLLHDLVEGAMSRRAEEIIRQAREEARARFAGAPLPDPCLEDFHMTQPEGWSAWQASRLLRENTDMQRAAA</sequence>
<evidence type="ECO:0000313" key="2">
    <source>
        <dbReference type="Proteomes" id="UP001438953"/>
    </source>
</evidence>
<proteinExistence type="predicted"/>
<dbReference type="RefSeq" id="WP_350934777.1">
    <property type="nucleotide sequence ID" value="NZ_JAYWLC010000002.1"/>
</dbReference>
<dbReference type="EMBL" id="JAYWLC010000002">
    <property type="protein sequence ID" value="MER5170750.1"/>
    <property type="molecule type" value="Genomic_DNA"/>
</dbReference>
<keyword evidence="2" id="KW-1185">Reference proteome</keyword>
<gene>
    <name evidence="1" type="ORF">VSX56_03095</name>
</gene>
<reference evidence="1 2" key="1">
    <citation type="submission" date="2024-01" db="EMBL/GenBank/DDBJ databases">
        <authorList>
            <person name="Deng Y."/>
            <person name="Su J."/>
        </authorList>
    </citation>
    <scope>NUCLEOTIDE SEQUENCE [LARGE SCALE GENOMIC DNA]</scope>
    <source>
        <strain evidence="1 2">CPCC 100088</strain>
    </source>
</reference>
<evidence type="ECO:0000313" key="1">
    <source>
        <dbReference type="EMBL" id="MER5170750.1"/>
    </source>
</evidence>
<dbReference type="Proteomes" id="UP001438953">
    <property type="component" value="Unassembled WGS sequence"/>
</dbReference>
<comment type="caution">
    <text evidence="1">The sequence shown here is derived from an EMBL/GenBank/DDBJ whole genome shotgun (WGS) entry which is preliminary data.</text>
</comment>
<name>A0ABV1SDE2_9RHOB</name>
<organism evidence="1 2">
    <name type="scientific">Thioclava kandeliae</name>
    <dbReference type="NCBI Taxonomy" id="3070818"/>
    <lineage>
        <taxon>Bacteria</taxon>
        <taxon>Pseudomonadati</taxon>
        <taxon>Pseudomonadota</taxon>
        <taxon>Alphaproteobacteria</taxon>
        <taxon>Rhodobacterales</taxon>
        <taxon>Paracoccaceae</taxon>
        <taxon>Thioclava</taxon>
    </lineage>
</organism>
<accession>A0ABV1SDE2</accession>
<reference evidence="1 2" key="2">
    <citation type="submission" date="2024-06" db="EMBL/GenBank/DDBJ databases">
        <title>Thioclava kandeliae sp. nov. from a rhizosphere soil sample of Kandelia candel in a mangrove.</title>
        <authorList>
            <person name="Mu T."/>
        </authorList>
    </citation>
    <scope>NUCLEOTIDE SEQUENCE [LARGE SCALE GENOMIC DNA]</scope>
    <source>
        <strain evidence="1 2">CPCC 100088</strain>
    </source>
</reference>
<protein>
    <submittedName>
        <fullName evidence="1">Uncharacterized protein</fullName>
    </submittedName>
</protein>